<evidence type="ECO:0000256" key="3">
    <source>
        <dbReference type="ARBA" id="ARBA00013258"/>
    </source>
</evidence>
<dbReference type="UniPathway" id="UPA00094"/>
<keyword evidence="5" id="KW-0808">Transferase</keyword>
<evidence type="ECO:0000256" key="10">
    <source>
        <dbReference type="ARBA" id="ARBA00023160"/>
    </source>
</evidence>
<dbReference type="InterPro" id="IPR016036">
    <property type="entry name" value="Malonyl_transacylase_ACP-bd"/>
</dbReference>
<reference evidence="17" key="2">
    <citation type="submission" date="2025-08" db="UniProtKB">
        <authorList>
            <consortium name="Ensembl"/>
        </authorList>
    </citation>
    <scope>IDENTIFICATION</scope>
</reference>
<keyword evidence="7" id="KW-0809">Transit peptide</keyword>
<protein>
    <recommendedName>
        <fullName evidence="13">Malonyl-CoA-acyl carrier protein transacylase, mitochondrial</fullName>
        <ecNumber evidence="3">2.3.1.39</ecNumber>
    </recommendedName>
    <alternativeName>
        <fullName evidence="15">Mitochondrial malonyltransferase</fullName>
    </alternativeName>
    <alternativeName>
        <fullName evidence="14">[Acyl-carrier-protein] malonyltransferase</fullName>
    </alternativeName>
</protein>
<dbReference type="Proteomes" id="UP000007875">
    <property type="component" value="Unassembled WGS sequence"/>
</dbReference>
<dbReference type="HOGENOM" id="CLU_030558_2_1_1"/>
<keyword evidence="6" id="KW-0276">Fatty acid metabolism</keyword>
<dbReference type="SUPFAM" id="SSF55048">
    <property type="entry name" value="Probable ACP-binding domain of malonyl-CoA ACP transacylase"/>
    <property type="match status" value="1"/>
</dbReference>
<dbReference type="SUPFAM" id="SSF52151">
    <property type="entry name" value="FabD/lysophospholipase-like"/>
    <property type="match status" value="1"/>
</dbReference>
<dbReference type="AlphaFoldDB" id="H2Y8M2"/>
<dbReference type="Ensembl" id="ENSCSAVT00000001697.1">
    <property type="protein sequence ID" value="ENSCSAVP00000001670.1"/>
    <property type="gene ID" value="ENSCSAVG00000000966.1"/>
</dbReference>
<evidence type="ECO:0000256" key="5">
    <source>
        <dbReference type="ARBA" id="ARBA00022679"/>
    </source>
</evidence>
<dbReference type="GeneTree" id="ENSGT00390000013715"/>
<evidence type="ECO:0000256" key="2">
    <source>
        <dbReference type="ARBA" id="ARBA00005194"/>
    </source>
</evidence>
<dbReference type="InterPro" id="IPR052760">
    <property type="entry name" value="Mitochondrial_malonyltrans"/>
</dbReference>
<dbReference type="OMA" id="AANYNCP"/>
<dbReference type="eggNOG" id="KOG2926">
    <property type="taxonomic scope" value="Eukaryota"/>
</dbReference>
<comment type="similarity">
    <text evidence="12">Belongs to the type II malonyltransferase family.</text>
</comment>
<comment type="catalytic activity">
    <reaction evidence="11">
        <text>holo-[ACP] + malonyl-CoA = malonyl-[ACP] + CoA</text>
        <dbReference type="Rhea" id="RHEA:41792"/>
        <dbReference type="Rhea" id="RHEA-COMP:9623"/>
        <dbReference type="Rhea" id="RHEA-COMP:9685"/>
        <dbReference type="ChEBI" id="CHEBI:57287"/>
        <dbReference type="ChEBI" id="CHEBI:57384"/>
        <dbReference type="ChEBI" id="CHEBI:64479"/>
        <dbReference type="ChEBI" id="CHEBI:78449"/>
        <dbReference type="EC" id="2.3.1.39"/>
    </reaction>
    <physiologicalReaction direction="left-to-right" evidence="11">
        <dbReference type="Rhea" id="RHEA:41793"/>
    </physiologicalReaction>
</comment>
<evidence type="ECO:0000256" key="8">
    <source>
        <dbReference type="ARBA" id="ARBA00023098"/>
    </source>
</evidence>
<keyword evidence="8" id="KW-0443">Lipid metabolism</keyword>
<dbReference type="InterPro" id="IPR014043">
    <property type="entry name" value="Acyl_transferase_dom"/>
</dbReference>
<evidence type="ECO:0000256" key="1">
    <source>
        <dbReference type="ARBA" id="ARBA00004173"/>
    </source>
</evidence>
<feature type="domain" description="Malonyl-CoA:ACP transacylase (MAT)" evidence="16">
    <location>
        <begin position="54"/>
        <end position="365"/>
    </location>
</feature>
<keyword evidence="10" id="KW-0275">Fatty acid biosynthesis</keyword>
<dbReference type="GO" id="GO:0005739">
    <property type="term" value="C:mitochondrion"/>
    <property type="evidence" value="ECO:0007669"/>
    <property type="project" value="UniProtKB-SubCell"/>
</dbReference>
<evidence type="ECO:0000256" key="12">
    <source>
        <dbReference type="ARBA" id="ARBA00061523"/>
    </source>
</evidence>
<dbReference type="PANTHER" id="PTHR47170">
    <property type="entry name" value="MALONYL-COA ACP TRANSACYLASE, ACP-BINDING"/>
    <property type="match status" value="1"/>
</dbReference>
<evidence type="ECO:0000256" key="4">
    <source>
        <dbReference type="ARBA" id="ARBA00022516"/>
    </source>
</evidence>
<dbReference type="InterPro" id="IPR016035">
    <property type="entry name" value="Acyl_Trfase/lysoPLipase"/>
</dbReference>
<dbReference type="GO" id="GO:0006633">
    <property type="term" value="P:fatty acid biosynthetic process"/>
    <property type="evidence" value="ECO:0007669"/>
    <property type="project" value="UniProtKB-UniPathway"/>
</dbReference>
<dbReference type="GO" id="GO:0004314">
    <property type="term" value="F:[acyl-carrier-protein] S-malonyltransferase activity"/>
    <property type="evidence" value="ECO:0007669"/>
    <property type="project" value="UniProtKB-EC"/>
</dbReference>
<dbReference type="FunCoup" id="H2Y8M2">
    <property type="interactions" value="217"/>
</dbReference>
<evidence type="ECO:0000256" key="15">
    <source>
        <dbReference type="ARBA" id="ARBA00083656"/>
    </source>
</evidence>
<proteinExistence type="inferred from homology"/>
<accession>H2Y8M2</accession>
<dbReference type="Gene3D" id="3.30.70.250">
    <property type="entry name" value="Malonyl-CoA ACP transacylase, ACP-binding"/>
    <property type="match status" value="1"/>
</dbReference>
<comment type="subcellular location">
    <subcellularLocation>
        <location evidence="1">Mitochondrion</location>
    </subcellularLocation>
</comment>
<keyword evidence="4" id="KW-0444">Lipid biosynthesis</keyword>
<dbReference type="STRING" id="51511.ENSCSAVP00000001670"/>
<reference evidence="17" key="3">
    <citation type="submission" date="2025-09" db="UniProtKB">
        <authorList>
            <consortium name="Ensembl"/>
        </authorList>
    </citation>
    <scope>IDENTIFICATION</scope>
</reference>
<evidence type="ECO:0000259" key="16">
    <source>
        <dbReference type="SMART" id="SM00827"/>
    </source>
</evidence>
<dbReference type="FunFam" id="3.30.70.250:FF:000005">
    <property type="entry name" value="Malonyl-CoA-acyl carrier protein transacylase, mitochondrial"/>
    <property type="match status" value="1"/>
</dbReference>
<dbReference type="Gene3D" id="3.40.366.10">
    <property type="entry name" value="Malonyl-Coenzyme A Acyl Carrier Protein, domain 2"/>
    <property type="match status" value="1"/>
</dbReference>
<organism evidence="17 18">
    <name type="scientific">Ciona savignyi</name>
    <name type="common">Pacific transparent sea squirt</name>
    <dbReference type="NCBI Taxonomy" id="51511"/>
    <lineage>
        <taxon>Eukaryota</taxon>
        <taxon>Metazoa</taxon>
        <taxon>Chordata</taxon>
        <taxon>Tunicata</taxon>
        <taxon>Ascidiacea</taxon>
        <taxon>Phlebobranchia</taxon>
        <taxon>Cionidae</taxon>
        <taxon>Ciona</taxon>
    </lineage>
</organism>
<dbReference type="Pfam" id="PF00698">
    <property type="entry name" value="Acyl_transf_1"/>
    <property type="match status" value="1"/>
</dbReference>
<evidence type="ECO:0000256" key="9">
    <source>
        <dbReference type="ARBA" id="ARBA00023128"/>
    </source>
</evidence>
<name>H2Y8M2_CIOSA</name>
<dbReference type="PANTHER" id="PTHR47170:SF2">
    <property type="entry name" value="MALONYL-COA:ACP TRANSACYLASE (MAT) DOMAIN-CONTAINING PROTEIN"/>
    <property type="match status" value="1"/>
</dbReference>
<evidence type="ECO:0000256" key="7">
    <source>
        <dbReference type="ARBA" id="ARBA00022946"/>
    </source>
</evidence>
<evidence type="ECO:0000256" key="14">
    <source>
        <dbReference type="ARBA" id="ARBA00077751"/>
    </source>
</evidence>
<dbReference type="SMART" id="SM00827">
    <property type="entry name" value="PKS_AT"/>
    <property type="match status" value="1"/>
</dbReference>
<evidence type="ECO:0000256" key="11">
    <source>
        <dbReference type="ARBA" id="ARBA00048404"/>
    </source>
</evidence>
<keyword evidence="18" id="KW-1185">Reference proteome</keyword>
<dbReference type="InterPro" id="IPR001227">
    <property type="entry name" value="Ac_transferase_dom_sf"/>
</dbReference>
<evidence type="ECO:0000256" key="6">
    <source>
        <dbReference type="ARBA" id="ARBA00022832"/>
    </source>
</evidence>
<evidence type="ECO:0000313" key="18">
    <source>
        <dbReference type="Proteomes" id="UP000007875"/>
    </source>
</evidence>
<evidence type="ECO:0000256" key="13">
    <source>
        <dbReference type="ARBA" id="ARBA00069490"/>
    </source>
</evidence>
<keyword evidence="9" id="KW-0496">Mitochondrion</keyword>
<reference evidence="18" key="1">
    <citation type="submission" date="2003-08" db="EMBL/GenBank/DDBJ databases">
        <authorList>
            <person name="Birren B."/>
            <person name="Nusbaum C."/>
            <person name="Abebe A."/>
            <person name="Abouelleil A."/>
            <person name="Adekoya E."/>
            <person name="Ait-zahra M."/>
            <person name="Allen N."/>
            <person name="Allen T."/>
            <person name="An P."/>
            <person name="Anderson M."/>
            <person name="Anderson S."/>
            <person name="Arachchi H."/>
            <person name="Armbruster J."/>
            <person name="Bachantsang P."/>
            <person name="Baldwin J."/>
            <person name="Barry A."/>
            <person name="Bayul T."/>
            <person name="Blitshsteyn B."/>
            <person name="Bloom T."/>
            <person name="Blye J."/>
            <person name="Boguslavskiy L."/>
            <person name="Borowsky M."/>
            <person name="Boukhgalter B."/>
            <person name="Brunache A."/>
            <person name="Butler J."/>
            <person name="Calixte N."/>
            <person name="Calvo S."/>
            <person name="Camarata J."/>
            <person name="Campo K."/>
            <person name="Chang J."/>
            <person name="Cheshatsang Y."/>
            <person name="Citroen M."/>
            <person name="Collymore A."/>
            <person name="Considine T."/>
            <person name="Cook A."/>
            <person name="Cooke P."/>
            <person name="Corum B."/>
            <person name="Cuomo C."/>
            <person name="David R."/>
            <person name="Dawoe T."/>
            <person name="Degray S."/>
            <person name="Dodge S."/>
            <person name="Dooley K."/>
            <person name="Dorje P."/>
            <person name="Dorjee K."/>
            <person name="Dorris L."/>
            <person name="Duffey N."/>
            <person name="Dupes A."/>
            <person name="Elkins T."/>
            <person name="Engels R."/>
            <person name="Erickson J."/>
            <person name="Farina A."/>
            <person name="Faro S."/>
            <person name="Ferreira P."/>
            <person name="Fischer H."/>
            <person name="Fitzgerald M."/>
            <person name="Foley K."/>
            <person name="Gage D."/>
            <person name="Galagan J."/>
            <person name="Gearin G."/>
            <person name="Gnerre S."/>
            <person name="Gnirke A."/>
            <person name="Goyette A."/>
            <person name="Graham J."/>
            <person name="Grandbois E."/>
            <person name="Gyaltsen K."/>
            <person name="Hafez N."/>
            <person name="Hagopian D."/>
            <person name="Hagos B."/>
            <person name="Hall J."/>
            <person name="Hatcher B."/>
            <person name="Heller A."/>
            <person name="Higgins H."/>
            <person name="Honan T."/>
            <person name="Horn A."/>
            <person name="Houde N."/>
            <person name="Hughes L."/>
            <person name="Hulme W."/>
            <person name="Husby E."/>
            <person name="Iliev I."/>
            <person name="Jaffe D."/>
            <person name="Jones C."/>
            <person name="Kamal M."/>
            <person name="Kamat A."/>
            <person name="Kamvysselis M."/>
            <person name="Karlsson E."/>
            <person name="Kells C."/>
            <person name="Kieu A."/>
            <person name="Kisner P."/>
            <person name="Kodira C."/>
            <person name="Kulbokas E."/>
            <person name="Labutti K."/>
            <person name="Lama D."/>
            <person name="Landers T."/>
            <person name="Leger J."/>
            <person name="Levine S."/>
            <person name="Lewis D."/>
            <person name="Lewis T."/>
            <person name="Lindblad-toh K."/>
            <person name="Liu X."/>
            <person name="Lokyitsang T."/>
            <person name="Lokyitsang Y."/>
            <person name="Lucien O."/>
            <person name="Lui A."/>
            <person name="Ma L.J."/>
            <person name="Mabbitt R."/>
            <person name="Macdonald J."/>
            <person name="Maclean C."/>
            <person name="Major J."/>
            <person name="Manning J."/>
            <person name="Marabella R."/>
            <person name="Maru K."/>
            <person name="Matthews C."/>
            <person name="Mauceli E."/>
            <person name="Mccarthy M."/>
            <person name="Mcdonough S."/>
            <person name="Mcghee T."/>
            <person name="Meldrim J."/>
            <person name="Meneus L."/>
            <person name="Mesirov J."/>
            <person name="Mihalev A."/>
            <person name="Mihova T."/>
            <person name="Mikkelsen T."/>
            <person name="Mlenga V."/>
            <person name="Moru K."/>
            <person name="Mozes J."/>
            <person name="Mulrain L."/>
            <person name="Munson G."/>
            <person name="Naylor J."/>
            <person name="Newes C."/>
            <person name="Nguyen C."/>
            <person name="Nguyen N."/>
            <person name="Nguyen T."/>
            <person name="Nicol R."/>
            <person name="Nielsen C."/>
            <person name="Nizzari M."/>
            <person name="Norbu C."/>
            <person name="Norbu N."/>
            <person name="O'donnell P."/>
            <person name="Okoawo O."/>
            <person name="O'leary S."/>
            <person name="Omotosho B."/>
            <person name="O'neill K."/>
            <person name="Osman S."/>
            <person name="Parker S."/>
            <person name="Perrin D."/>
            <person name="Phunkhang P."/>
            <person name="Piqani B."/>
            <person name="Purcell S."/>
            <person name="Rachupka T."/>
            <person name="Ramasamy U."/>
            <person name="Rameau R."/>
            <person name="Ray V."/>
            <person name="Raymond C."/>
            <person name="Retta R."/>
            <person name="Richardson S."/>
            <person name="Rise C."/>
            <person name="Rodriguez J."/>
            <person name="Rogers J."/>
            <person name="Rogov P."/>
            <person name="Rutman M."/>
            <person name="Schupbach R."/>
            <person name="Seaman C."/>
            <person name="Settipalli S."/>
            <person name="Sharpe T."/>
            <person name="Sheridan J."/>
            <person name="Sherpa N."/>
            <person name="Shi J."/>
            <person name="Smirnov S."/>
            <person name="Smith C."/>
            <person name="Sougnez C."/>
            <person name="Spencer B."/>
            <person name="Stalker J."/>
            <person name="Stange-thomann N."/>
            <person name="Stavropoulos S."/>
            <person name="Stetson K."/>
            <person name="Stone C."/>
            <person name="Stone S."/>
            <person name="Stubbs M."/>
            <person name="Talamas J."/>
            <person name="Tchuinga P."/>
            <person name="Tenzing P."/>
            <person name="Tesfaye S."/>
            <person name="Theodore J."/>
            <person name="Thoulutsang Y."/>
            <person name="Topham K."/>
            <person name="Towey S."/>
            <person name="Tsamla T."/>
            <person name="Tsomo N."/>
            <person name="Vallee D."/>
            <person name="Vassiliev H."/>
            <person name="Venkataraman V."/>
            <person name="Vinson J."/>
            <person name="Vo A."/>
            <person name="Wade C."/>
            <person name="Wang S."/>
            <person name="Wangchuk T."/>
            <person name="Wangdi T."/>
            <person name="Whittaker C."/>
            <person name="Wilkinson J."/>
            <person name="Wu Y."/>
            <person name="Wyman D."/>
            <person name="Yadav S."/>
            <person name="Yang S."/>
            <person name="Yang X."/>
            <person name="Yeager S."/>
            <person name="Yee E."/>
            <person name="Young G."/>
            <person name="Zainoun J."/>
            <person name="Zembeck L."/>
            <person name="Zimmer A."/>
            <person name="Zody M."/>
            <person name="Lander E."/>
        </authorList>
    </citation>
    <scope>NUCLEOTIDE SEQUENCE [LARGE SCALE GENOMIC DNA]</scope>
</reference>
<dbReference type="InParanoid" id="H2Y8M2"/>
<evidence type="ECO:0000313" key="17">
    <source>
        <dbReference type="Ensembl" id="ENSCSAVP00000001670.1"/>
    </source>
</evidence>
<sequence>MIFCRKIFRHCLRLMHSENNSNSIDLTQILQESLTNKSVKPTQRIDPAETNVFLFSGQGSQKVGMADDLLQYPNVNEMFNVASDILEIDLLSTCQNGPQSKLDKTVYCQPAVVITALAGVEKLQSTNPSILENCSCTAGYSVGEYAALVFAGVLTFESAMHLIKVRSRAMQKASDITKSSMITAVGGKNTQFKQACIAAIEYCKSGLTMEDPVCSISAYLSPNVITVAGNIEAINFIRENKAKFGIRKTIPIPVSGAFHTKLMQYAADELRVAVKKTTFQDPLINVYSNLTGKMYHGKKDISKRLPNQVIYPVRWEQTMHSIFLRPEGIAMPTIYDLGPGNQLGTLLRSCNGKAWKKYVPAYKAE</sequence>
<dbReference type="EC" id="2.3.1.39" evidence="3"/>
<comment type="pathway">
    <text evidence="2">Lipid metabolism; fatty acid biosynthesis.</text>
</comment>